<evidence type="ECO:0008006" key="3">
    <source>
        <dbReference type="Google" id="ProtNLM"/>
    </source>
</evidence>
<gene>
    <name evidence="1" type="ORF">SAMN05660862_2526</name>
</gene>
<dbReference type="STRING" id="561061.SAMN05660862_2526"/>
<accession>A0A1X7K406</accession>
<evidence type="ECO:0000313" key="2">
    <source>
        <dbReference type="Proteomes" id="UP000192980"/>
    </source>
</evidence>
<keyword evidence="2" id="KW-1185">Reference proteome</keyword>
<dbReference type="RefSeq" id="WP_085473257.1">
    <property type="nucleotide sequence ID" value="NZ_FXAU01000004.1"/>
</dbReference>
<reference evidence="1 2" key="1">
    <citation type="submission" date="2017-04" db="EMBL/GenBank/DDBJ databases">
        <authorList>
            <person name="Afonso C.L."/>
            <person name="Miller P.J."/>
            <person name="Scott M.A."/>
            <person name="Spackman E."/>
            <person name="Goraichik I."/>
            <person name="Dimitrov K.M."/>
            <person name="Suarez D.L."/>
            <person name="Swayne D.E."/>
        </authorList>
    </citation>
    <scope>NUCLEOTIDE SEQUENCE [LARGE SCALE GENOMIC DNA]</scope>
    <source>
        <strain evidence="1 2">DSM 22418</strain>
    </source>
</reference>
<sequence>MSKRVVLSDQSIPNYRGFYVDHSTLDMSRFEHNPILLYMHIRGEVHGKWEDWKFEGSQLTATPDFDTADPDSNKIAGKWERGYLKGASLYLYITDKTEFIQDEQGRVWMKHAQVWEASIVDIPGNQNSLSVTLFADGKQVDDEQVKAYMLSASKHADQELIPKNKKNNMSKIITNSVALAALTAYGLTNADSPEEVEGAVVKLSTALKAEQTAHGLEKTQRESLEKKLNEQQALQLNALLDQAVSDGQIMGDKRSDFEALGFDAAKKLIDGLPKKVSLGAQVVGQGGASVDPKNVEEFLKLSTEAQLAFKNGNPTAYTALFA</sequence>
<dbReference type="Proteomes" id="UP000192980">
    <property type="component" value="Unassembled WGS sequence"/>
</dbReference>
<dbReference type="AlphaFoldDB" id="A0A1X7K406"/>
<proteinExistence type="predicted"/>
<protein>
    <recommendedName>
        <fullName evidence="3">Mu-like prophage I protein</fullName>
    </recommendedName>
</protein>
<dbReference type="OrthoDB" id="1064922at2"/>
<name>A0A1X7K406_9SPHI</name>
<dbReference type="EMBL" id="FXAU01000004">
    <property type="protein sequence ID" value="SMG35530.1"/>
    <property type="molecule type" value="Genomic_DNA"/>
</dbReference>
<organism evidence="1 2">
    <name type="scientific">Sphingobacterium psychroaquaticum</name>
    <dbReference type="NCBI Taxonomy" id="561061"/>
    <lineage>
        <taxon>Bacteria</taxon>
        <taxon>Pseudomonadati</taxon>
        <taxon>Bacteroidota</taxon>
        <taxon>Sphingobacteriia</taxon>
        <taxon>Sphingobacteriales</taxon>
        <taxon>Sphingobacteriaceae</taxon>
        <taxon>Sphingobacterium</taxon>
    </lineage>
</organism>
<evidence type="ECO:0000313" key="1">
    <source>
        <dbReference type="EMBL" id="SMG35530.1"/>
    </source>
</evidence>